<dbReference type="SUPFAM" id="SSF52540">
    <property type="entry name" value="P-loop containing nucleoside triphosphate hydrolases"/>
    <property type="match status" value="1"/>
</dbReference>
<dbReference type="RefSeq" id="XP_001226642.1">
    <property type="nucleotide sequence ID" value="XM_001226641.1"/>
</dbReference>
<dbReference type="Proteomes" id="UP000001056">
    <property type="component" value="Unassembled WGS sequence"/>
</dbReference>
<organism evidence="1 2">
    <name type="scientific">Chaetomium globosum (strain ATCC 6205 / CBS 148.51 / DSM 1962 / NBRC 6347 / NRRL 1970)</name>
    <name type="common">Soil fungus</name>
    <dbReference type="NCBI Taxonomy" id="306901"/>
    <lineage>
        <taxon>Eukaryota</taxon>
        <taxon>Fungi</taxon>
        <taxon>Dikarya</taxon>
        <taxon>Ascomycota</taxon>
        <taxon>Pezizomycotina</taxon>
        <taxon>Sordariomycetes</taxon>
        <taxon>Sordariomycetidae</taxon>
        <taxon>Sordariales</taxon>
        <taxon>Chaetomiaceae</taxon>
        <taxon>Chaetomium</taxon>
    </lineage>
</organism>
<dbReference type="EMBL" id="CH408034">
    <property type="protein sequence ID" value="EAQ84701.1"/>
    <property type="molecule type" value="Genomic_DNA"/>
</dbReference>
<dbReference type="STRING" id="306901.Q2GTI9"/>
<evidence type="ECO:0000313" key="2">
    <source>
        <dbReference type="Proteomes" id="UP000001056"/>
    </source>
</evidence>
<dbReference type="HOGENOM" id="CLU_001613_3_3_1"/>
<accession>Q2GTI9</accession>
<dbReference type="OMA" id="WKAVARA"/>
<dbReference type="GeneID" id="4394789"/>
<dbReference type="CDD" id="cd18809">
    <property type="entry name" value="SF1_C_RecD"/>
    <property type="match status" value="1"/>
</dbReference>
<dbReference type="PANTHER" id="PTHR47642">
    <property type="entry name" value="ATP-DEPENDENT DNA HELICASE"/>
    <property type="match status" value="1"/>
</dbReference>
<dbReference type="VEuPathDB" id="FungiDB:CHGG_08715"/>
<dbReference type="OrthoDB" id="432234at2759"/>
<dbReference type="InParanoid" id="Q2GTI9"/>
<gene>
    <name evidence="1" type="ORF">CHGG_08715</name>
</gene>
<sequence>MVALDKYTGPPYYTRDVELRDGQGRLVVPILRVRQDFTLKNKTCSRTQSPLVVAYAITVHKSQGITLPKVVCDISEREFASGLSYVAVSRAWRLDGVMFDVPFDRSRVNRDPPTAAMQRKLADYERRWKAVARAAIPTKQRGSERYGELCVTTN</sequence>
<dbReference type="AlphaFoldDB" id="Q2GTI9"/>
<protein>
    <recommendedName>
        <fullName evidence="3">UvrD-like helicase C-terminal domain-containing protein</fullName>
    </recommendedName>
</protein>
<keyword evidence="2" id="KW-1185">Reference proteome</keyword>
<evidence type="ECO:0000313" key="1">
    <source>
        <dbReference type="EMBL" id="EAQ84701.1"/>
    </source>
</evidence>
<dbReference type="PANTHER" id="PTHR47642:SF5">
    <property type="entry name" value="ATP-DEPENDENT DNA HELICASE"/>
    <property type="match status" value="1"/>
</dbReference>
<reference evidence="2" key="1">
    <citation type="journal article" date="2015" name="Genome Announc.">
        <title>Draft genome sequence of the cellulolytic fungus Chaetomium globosum.</title>
        <authorList>
            <person name="Cuomo C.A."/>
            <person name="Untereiner W.A."/>
            <person name="Ma L.-J."/>
            <person name="Grabherr M."/>
            <person name="Birren B.W."/>
        </authorList>
    </citation>
    <scope>NUCLEOTIDE SEQUENCE [LARGE SCALE GENOMIC DNA]</scope>
    <source>
        <strain evidence="2">ATCC 6205 / CBS 148.51 / DSM 1962 / NBRC 6347 / NRRL 1970</strain>
    </source>
</reference>
<dbReference type="Gene3D" id="3.40.50.300">
    <property type="entry name" value="P-loop containing nucleotide triphosphate hydrolases"/>
    <property type="match status" value="1"/>
</dbReference>
<dbReference type="InterPro" id="IPR051055">
    <property type="entry name" value="PIF1_helicase"/>
</dbReference>
<proteinExistence type="predicted"/>
<dbReference type="InterPro" id="IPR027417">
    <property type="entry name" value="P-loop_NTPase"/>
</dbReference>
<evidence type="ECO:0008006" key="3">
    <source>
        <dbReference type="Google" id="ProtNLM"/>
    </source>
</evidence>
<name>Q2GTI9_CHAGB</name>